<reference evidence="3" key="1">
    <citation type="thesis" date="2020" institute="ProQuest LLC" country="789 East Eisenhower Parkway, Ann Arbor, MI, USA">
        <title>Comparative Genomics and Chromosome Evolution.</title>
        <authorList>
            <person name="Mudd A.B."/>
        </authorList>
    </citation>
    <scope>NUCLEOTIDE SEQUENCE</scope>
    <source>
        <strain evidence="3">Female2</strain>
        <tissue evidence="3">Blood</tissue>
    </source>
</reference>
<accession>A0A8T2JSD3</accession>
<dbReference type="SUPFAM" id="SSF54236">
    <property type="entry name" value="Ubiquitin-like"/>
    <property type="match status" value="2"/>
</dbReference>
<dbReference type="SMART" id="SM00166">
    <property type="entry name" value="UBX"/>
    <property type="match status" value="1"/>
</dbReference>
<protein>
    <recommendedName>
        <fullName evidence="2">UBX domain-containing protein</fullName>
    </recommendedName>
</protein>
<dbReference type="CDD" id="cd16118">
    <property type="entry name" value="UBX2_UBXN9"/>
    <property type="match status" value="1"/>
</dbReference>
<keyword evidence="4" id="KW-1185">Reference proteome</keyword>
<feature type="domain" description="UBX" evidence="2">
    <location>
        <begin position="401"/>
        <end position="476"/>
    </location>
</feature>
<dbReference type="CDD" id="cd17075">
    <property type="entry name" value="UBX1_UBXN9"/>
    <property type="match status" value="1"/>
</dbReference>
<dbReference type="AlphaFoldDB" id="A0A8T2JSD3"/>
<dbReference type="Proteomes" id="UP000812440">
    <property type="component" value="Chromosome 8_10"/>
</dbReference>
<sequence>MASGGQGVSVLAPNGRRQTVKVTAGTTLLQVLEEVCRKQKFNASEYNLKFQRTVLDLSLQWRFANLPNNAKLEMVSCTQQRAAAESMKVRVALQLEEGMRLQGEFLSNQTLMDVLVQFPETRERLEQVPSGFSPVCIYMRDEVMGESAFKDTTLQSLGLTGGSAIIRYALRRLDQEVKREHQGGKGDLKTKTAPVFKEISSIQEARKKPSDHEEIKESPQISAVQPSVDAKVSISEPCSTSCDKEAQKQIMQNSEKSCTLPSTFESDGVTAHCSNFIPFQGGGHRLGGANLPAGLPEVNVPFSTSQGHIQSPGPSKPKKSKTEGGRDEDTRLIERDPLVCHMDMDPSNEPATRELPEDFFEVTVDDVRRRFAELRSERQRLEEAPLMTKALREAQMKEKLEKYPKVVLRVLFPDRYILQGFFHPTEKVSAVKEFVRIHLEDSQIPFYLFTTPPRIELDNAQTLFQANLFPAALVHFGSMMQREHFLSQRLLKAPVSPSEADILVARSMPHIATVHGPTIHEGFVAVREEETQRPQCATETNEECICGPQQAVQMDPGKVPKWLKLPGKK</sequence>
<dbReference type="InterPro" id="IPR001012">
    <property type="entry name" value="UBX_dom"/>
</dbReference>
<dbReference type="GO" id="GO:0006886">
    <property type="term" value="P:intracellular protein transport"/>
    <property type="evidence" value="ECO:0007669"/>
    <property type="project" value="TreeGrafter"/>
</dbReference>
<name>A0A8T2JSD3_9PIPI</name>
<dbReference type="GO" id="GO:0005634">
    <property type="term" value="C:nucleus"/>
    <property type="evidence" value="ECO:0007669"/>
    <property type="project" value="TreeGrafter"/>
</dbReference>
<dbReference type="Pfam" id="PF00789">
    <property type="entry name" value="UBX"/>
    <property type="match status" value="1"/>
</dbReference>
<dbReference type="FunFam" id="3.10.20.90:FF:000204">
    <property type="entry name" value="tether containing UBX domain for GLUT4"/>
    <property type="match status" value="1"/>
</dbReference>
<dbReference type="EMBL" id="JAACNH010000003">
    <property type="protein sequence ID" value="KAG8446384.1"/>
    <property type="molecule type" value="Genomic_DNA"/>
</dbReference>
<feature type="compositionally biased region" description="Basic and acidic residues" evidence="1">
    <location>
        <begin position="204"/>
        <end position="217"/>
    </location>
</feature>
<evidence type="ECO:0000313" key="4">
    <source>
        <dbReference type="Proteomes" id="UP000812440"/>
    </source>
</evidence>
<feature type="region of interest" description="Disordered" evidence="1">
    <location>
        <begin position="297"/>
        <end position="330"/>
    </location>
</feature>
<dbReference type="Gene3D" id="3.10.20.90">
    <property type="entry name" value="Phosphatidylinositol 3-kinase Catalytic Subunit, Chain A, domain 1"/>
    <property type="match status" value="2"/>
</dbReference>
<dbReference type="GO" id="GO:0012506">
    <property type="term" value="C:vesicle membrane"/>
    <property type="evidence" value="ECO:0007669"/>
    <property type="project" value="TreeGrafter"/>
</dbReference>
<organism evidence="3 4">
    <name type="scientific">Hymenochirus boettgeri</name>
    <name type="common">Congo dwarf clawed frog</name>
    <dbReference type="NCBI Taxonomy" id="247094"/>
    <lineage>
        <taxon>Eukaryota</taxon>
        <taxon>Metazoa</taxon>
        <taxon>Chordata</taxon>
        <taxon>Craniata</taxon>
        <taxon>Vertebrata</taxon>
        <taxon>Euteleostomi</taxon>
        <taxon>Amphibia</taxon>
        <taxon>Batrachia</taxon>
        <taxon>Anura</taxon>
        <taxon>Pipoidea</taxon>
        <taxon>Pipidae</taxon>
        <taxon>Pipinae</taxon>
        <taxon>Hymenochirus</taxon>
    </lineage>
</organism>
<dbReference type="InterPro" id="IPR059238">
    <property type="entry name" value="UBX1_UBXN9"/>
</dbReference>
<dbReference type="OrthoDB" id="440781at2759"/>
<dbReference type="InterPro" id="IPR029071">
    <property type="entry name" value="Ubiquitin-like_domsf"/>
</dbReference>
<dbReference type="GO" id="GO:0042593">
    <property type="term" value="P:glucose homeostasis"/>
    <property type="evidence" value="ECO:0007669"/>
    <property type="project" value="TreeGrafter"/>
</dbReference>
<dbReference type="PANTHER" id="PTHR46467:SF1">
    <property type="entry name" value="TETHER CONTAINING UBX DOMAIN FOR GLUT4"/>
    <property type="match status" value="1"/>
</dbReference>
<gene>
    <name evidence="3" type="ORF">GDO86_014006</name>
</gene>
<evidence type="ECO:0000313" key="3">
    <source>
        <dbReference type="EMBL" id="KAG8446384.1"/>
    </source>
</evidence>
<proteinExistence type="predicted"/>
<dbReference type="GO" id="GO:0005737">
    <property type="term" value="C:cytoplasm"/>
    <property type="evidence" value="ECO:0007669"/>
    <property type="project" value="TreeGrafter"/>
</dbReference>
<feature type="compositionally biased region" description="Basic and acidic residues" evidence="1">
    <location>
        <begin position="320"/>
        <end position="330"/>
    </location>
</feature>
<dbReference type="Pfam" id="PF11470">
    <property type="entry name" value="TUG-UBL1"/>
    <property type="match status" value="1"/>
</dbReference>
<dbReference type="PROSITE" id="PS50033">
    <property type="entry name" value="UBX"/>
    <property type="match status" value="1"/>
</dbReference>
<dbReference type="CDD" id="cd16105">
    <property type="entry name" value="Ubl_ASPSCR1_like"/>
    <property type="match status" value="1"/>
</dbReference>
<evidence type="ECO:0000256" key="1">
    <source>
        <dbReference type="SAM" id="MobiDB-lite"/>
    </source>
</evidence>
<evidence type="ECO:0000259" key="2">
    <source>
        <dbReference type="PROSITE" id="PS50033"/>
    </source>
</evidence>
<comment type="caution">
    <text evidence="3">The sequence shown here is derived from an EMBL/GenBank/DDBJ whole genome shotgun (WGS) entry which is preliminary data.</text>
</comment>
<dbReference type="InterPro" id="IPR021569">
    <property type="entry name" value="TUG-UBL1"/>
</dbReference>
<feature type="region of interest" description="Disordered" evidence="1">
    <location>
        <begin position="202"/>
        <end position="229"/>
    </location>
</feature>
<dbReference type="PANTHER" id="PTHR46467">
    <property type="entry name" value="TETHER CONTAINING UBX DOMAIN FOR GLUT4"/>
    <property type="match status" value="1"/>
</dbReference>